<keyword evidence="1" id="KW-0472">Membrane</keyword>
<evidence type="ECO:0000256" key="1">
    <source>
        <dbReference type="SAM" id="Phobius"/>
    </source>
</evidence>
<sequence length="94" mass="11106">MPFSSVSIGLPPVKRKSINKSGYSLQKAIYYRNIGIIACILSFDIPIFTVFFVVSISFNAINFHPPFRFHRFQIHVLLHQEQEYHHQIMENYYN</sequence>
<organism evidence="2">
    <name type="scientific">Siphoviridae sp. ct2D011</name>
    <dbReference type="NCBI Taxonomy" id="2825314"/>
    <lineage>
        <taxon>Viruses</taxon>
        <taxon>Duplodnaviria</taxon>
        <taxon>Heunggongvirae</taxon>
        <taxon>Uroviricota</taxon>
        <taxon>Caudoviricetes</taxon>
    </lineage>
</organism>
<keyword evidence="1" id="KW-1133">Transmembrane helix</keyword>
<name>A0A8S5V971_9CAUD</name>
<reference evidence="2" key="1">
    <citation type="journal article" date="2021" name="Proc. Natl. Acad. Sci. U.S.A.">
        <title>A Catalog of Tens of Thousands of Viruses from Human Metagenomes Reveals Hidden Associations with Chronic Diseases.</title>
        <authorList>
            <person name="Tisza M.J."/>
            <person name="Buck C.B."/>
        </authorList>
    </citation>
    <scope>NUCLEOTIDE SEQUENCE</scope>
    <source>
        <strain evidence="2">Ct2D011</strain>
    </source>
</reference>
<feature type="transmembrane region" description="Helical" evidence="1">
    <location>
        <begin position="34"/>
        <end position="61"/>
    </location>
</feature>
<evidence type="ECO:0000313" key="2">
    <source>
        <dbReference type="EMBL" id="DAG03297.1"/>
    </source>
</evidence>
<dbReference type="EMBL" id="BK016226">
    <property type="protein sequence ID" value="DAG03297.1"/>
    <property type="molecule type" value="Genomic_DNA"/>
</dbReference>
<proteinExistence type="predicted"/>
<accession>A0A8S5V971</accession>
<keyword evidence="1" id="KW-0812">Transmembrane</keyword>
<protein>
    <submittedName>
        <fullName evidence="2">Uncharacterized protein</fullName>
    </submittedName>
</protein>